<organism evidence="4 5">
    <name type="scientific">Stutzerimonas stutzeri</name>
    <name type="common">Pseudomonas stutzeri</name>
    <dbReference type="NCBI Taxonomy" id="316"/>
    <lineage>
        <taxon>Bacteria</taxon>
        <taxon>Pseudomonadati</taxon>
        <taxon>Pseudomonadota</taxon>
        <taxon>Gammaproteobacteria</taxon>
        <taxon>Pseudomonadales</taxon>
        <taxon>Pseudomonadaceae</taxon>
        <taxon>Stutzerimonas</taxon>
    </lineage>
</organism>
<dbReference type="Pfam" id="PF00364">
    <property type="entry name" value="Biotin_lipoyl"/>
    <property type="match status" value="1"/>
</dbReference>
<dbReference type="PROSITE" id="PS00189">
    <property type="entry name" value="LIPOYL"/>
    <property type="match status" value="1"/>
</dbReference>
<gene>
    <name evidence="4" type="ORF">UF78_16960</name>
</gene>
<sequence length="79" mass="8270">MSNPTPIVIADDFWEGDAEAVITSWLVSDGAEVAAGDLVAEIMSEKAQFEIEAPVAGVLKILEDEDAVIAKGAVIAQVE</sequence>
<dbReference type="AlphaFoldDB" id="A0A0D9ALJ3"/>
<evidence type="ECO:0000313" key="4">
    <source>
        <dbReference type="EMBL" id="KJH80226.1"/>
    </source>
</evidence>
<dbReference type="SUPFAM" id="SSF51230">
    <property type="entry name" value="Single hybrid motif"/>
    <property type="match status" value="1"/>
</dbReference>
<dbReference type="PATRIC" id="fig|316.101.peg.191"/>
<evidence type="ECO:0000313" key="5">
    <source>
        <dbReference type="Proteomes" id="UP000032487"/>
    </source>
</evidence>
<feature type="domain" description="Lipoyl-binding" evidence="3">
    <location>
        <begin position="4"/>
        <end position="79"/>
    </location>
</feature>
<dbReference type="InterPro" id="IPR003016">
    <property type="entry name" value="2-oxoA_DH_lipoyl-BS"/>
</dbReference>
<accession>A0A0D9ALJ3</accession>
<comment type="cofactor">
    <cofactor evidence="1">
        <name>(R)-lipoate</name>
        <dbReference type="ChEBI" id="CHEBI:83088"/>
    </cofactor>
</comment>
<dbReference type="EMBL" id="JYHV01000033">
    <property type="protein sequence ID" value="KJH80226.1"/>
    <property type="molecule type" value="Genomic_DNA"/>
</dbReference>
<dbReference type="OrthoDB" id="5738366at2"/>
<dbReference type="Proteomes" id="UP000032487">
    <property type="component" value="Unassembled WGS sequence"/>
</dbReference>
<reference evidence="4 5" key="1">
    <citation type="submission" date="2015-02" db="EMBL/GenBank/DDBJ databases">
        <title>Draft genome sequence of Pseudomonas stutzeri NT0128 isolated from wheat (Triticum turgidum) rhizosphere.</title>
        <authorList>
            <person name="Tovi N."/>
            <person name="Frenk S."/>
            <person name="Hadar Y."/>
            <person name="Minz D."/>
        </authorList>
    </citation>
    <scope>NUCLEOTIDE SEQUENCE [LARGE SCALE GENOMIC DNA]</scope>
    <source>
        <strain evidence="4 5">NT0128</strain>
    </source>
</reference>
<dbReference type="CDD" id="cd06849">
    <property type="entry name" value="lipoyl_domain"/>
    <property type="match status" value="1"/>
</dbReference>
<name>A0A0D9ALJ3_STUST</name>
<keyword evidence="2" id="KW-0450">Lipoyl</keyword>
<evidence type="ECO:0000259" key="3">
    <source>
        <dbReference type="PROSITE" id="PS50968"/>
    </source>
</evidence>
<proteinExistence type="predicted"/>
<dbReference type="Gene3D" id="2.40.50.100">
    <property type="match status" value="1"/>
</dbReference>
<dbReference type="PROSITE" id="PS50968">
    <property type="entry name" value="BIOTINYL_LIPOYL"/>
    <property type="match status" value="1"/>
</dbReference>
<dbReference type="InterPro" id="IPR011053">
    <property type="entry name" value="Single_hybrid_motif"/>
</dbReference>
<evidence type="ECO:0000256" key="2">
    <source>
        <dbReference type="ARBA" id="ARBA00022823"/>
    </source>
</evidence>
<dbReference type="InterPro" id="IPR000089">
    <property type="entry name" value="Biotin_lipoyl"/>
</dbReference>
<protein>
    <submittedName>
        <fullName evidence="4">Biotin attachment protein</fullName>
    </submittedName>
</protein>
<comment type="caution">
    <text evidence="4">The sequence shown here is derived from an EMBL/GenBank/DDBJ whole genome shotgun (WGS) entry which is preliminary data.</text>
</comment>
<evidence type="ECO:0000256" key="1">
    <source>
        <dbReference type="ARBA" id="ARBA00001938"/>
    </source>
</evidence>
<dbReference type="RefSeq" id="WP_045163391.1">
    <property type="nucleotide sequence ID" value="NZ_JYHV01000033.1"/>
</dbReference>